<feature type="domain" description="Nudix hydrolase" evidence="4">
    <location>
        <begin position="61"/>
        <end position="188"/>
    </location>
</feature>
<evidence type="ECO:0000256" key="2">
    <source>
        <dbReference type="ARBA" id="ARBA00022801"/>
    </source>
</evidence>
<proteinExistence type="predicted"/>
<gene>
    <name evidence="5" type="ORF">GCM10009808_11590</name>
</gene>
<dbReference type="Proteomes" id="UP001501690">
    <property type="component" value="Unassembled WGS sequence"/>
</dbReference>
<evidence type="ECO:0000256" key="3">
    <source>
        <dbReference type="SAM" id="MobiDB-lite"/>
    </source>
</evidence>
<dbReference type="PANTHER" id="PTHR43046">
    <property type="entry name" value="GDP-MANNOSE MANNOSYL HYDROLASE"/>
    <property type="match status" value="1"/>
</dbReference>
<name>A0ABP4TYF8_9MICO</name>
<feature type="compositionally biased region" description="Basic and acidic residues" evidence="3">
    <location>
        <begin position="26"/>
        <end position="47"/>
    </location>
</feature>
<dbReference type="InterPro" id="IPR000086">
    <property type="entry name" value="NUDIX_hydrolase_dom"/>
</dbReference>
<keyword evidence="6" id="KW-1185">Reference proteome</keyword>
<reference evidence="6" key="1">
    <citation type="journal article" date="2019" name="Int. J. Syst. Evol. Microbiol.">
        <title>The Global Catalogue of Microorganisms (GCM) 10K type strain sequencing project: providing services to taxonomists for standard genome sequencing and annotation.</title>
        <authorList>
            <consortium name="The Broad Institute Genomics Platform"/>
            <consortium name="The Broad Institute Genome Sequencing Center for Infectious Disease"/>
            <person name="Wu L."/>
            <person name="Ma J."/>
        </authorList>
    </citation>
    <scope>NUCLEOTIDE SEQUENCE [LARGE SCALE GENOMIC DNA]</scope>
    <source>
        <strain evidence="6">JCM 15577</strain>
    </source>
</reference>
<feature type="region of interest" description="Disordered" evidence="3">
    <location>
        <begin position="26"/>
        <end position="48"/>
    </location>
</feature>
<dbReference type="SUPFAM" id="SSF55811">
    <property type="entry name" value="Nudix"/>
    <property type="match status" value="1"/>
</dbReference>
<evidence type="ECO:0000313" key="5">
    <source>
        <dbReference type="EMBL" id="GAA1696011.1"/>
    </source>
</evidence>
<organism evidence="5 6">
    <name type="scientific">Microbacterium sediminicola</name>
    <dbReference type="NCBI Taxonomy" id="415210"/>
    <lineage>
        <taxon>Bacteria</taxon>
        <taxon>Bacillati</taxon>
        <taxon>Actinomycetota</taxon>
        <taxon>Actinomycetes</taxon>
        <taxon>Micrococcales</taxon>
        <taxon>Microbacteriaceae</taxon>
        <taxon>Microbacterium</taxon>
    </lineage>
</organism>
<accession>A0ABP4TYF8</accession>
<keyword evidence="2" id="KW-0378">Hydrolase</keyword>
<protein>
    <submittedName>
        <fullName evidence="5">NUDIX domain-containing protein</fullName>
    </submittedName>
</protein>
<dbReference type="Pfam" id="PF00293">
    <property type="entry name" value="NUDIX"/>
    <property type="match status" value="1"/>
</dbReference>
<evidence type="ECO:0000259" key="4">
    <source>
        <dbReference type="PROSITE" id="PS51462"/>
    </source>
</evidence>
<dbReference type="Gene3D" id="3.90.79.10">
    <property type="entry name" value="Nucleoside Triphosphate Pyrophosphohydrolase"/>
    <property type="match status" value="1"/>
</dbReference>
<comment type="caution">
    <text evidence="5">The sequence shown here is derived from an EMBL/GenBank/DDBJ whole genome shotgun (WGS) entry which is preliminary data.</text>
</comment>
<dbReference type="EMBL" id="BAAAPL010000001">
    <property type="protein sequence ID" value="GAA1696011.1"/>
    <property type="molecule type" value="Genomic_DNA"/>
</dbReference>
<evidence type="ECO:0000256" key="1">
    <source>
        <dbReference type="ARBA" id="ARBA00001946"/>
    </source>
</evidence>
<evidence type="ECO:0000313" key="6">
    <source>
        <dbReference type="Proteomes" id="UP001501690"/>
    </source>
</evidence>
<comment type="cofactor">
    <cofactor evidence="1">
        <name>Mg(2+)</name>
        <dbReference type="ChEBI" id="CHEBI:18420"/>
    </cofactor>
</comment>
<dbReference type="InterPro" id="IPR015797">
    <property type="entry name" value="NUDIX_hydrolase-like_dom_sf"/>
</dbReference>
<dbReference type="PANTHER" id="PTHR43046:SF2">
    <property type="entry name" value="8-OXO-DGTP DIPHOSPHATASE-RELATED"/>
    <property type="match status" value="1"/>
</dbReference>
<dbReference type="PROSITE" id="PS51462">
    <property type="entry name" value="NUDIX"/>
    <property type="match status" value="1"/>
</dbReference>
<sequence>MDERPRTHSQGAGPRFFVTRVCEADRVTIEPPRPGEPRRPHGPRDPGDAWVVAPTGERYWGRFGAAGLLAIDAERGVLLQHRVGWSHFGGTWALPGGARHEGESAGDAALREAAEEAAVPMAAVRERFWSVLDVGVWTYTTVVADVVEAFEPVIADAESVALEWVPVDQVDQRPLHPGFEAAWKRLRDLVSLRPVVIVDAANVVGSVPDGWWKDRAGAAGRLLERIGTWAGAGVPAENLDLAEDVWFPSVRVVLEGQAKAAAPAGARGALEIVHASASGDDAIVAAAEHAVSHGEIVTVVTSDRGLAERVASIGAQTRGAGWLREMLDA</sequence>